<gene>
    <name evidence="5" type="ORF">VSDG_00748</name>
</gene>
<proteinExistence type="inferred from homology"/>
<keyword evidence="3" id="KW-0560">Oxidoreductase</keyword>
<dbReference type="GO" id="GO:0016652">
    <property type="term" value="F:oxidoreductase activity, acting on NAD(P)H as acceptor"/>
    <property type="evidence" value="ECO:0007669"/>
    <property type="project" value="InterPro"/>
</dbReference>
<evidence type="ECO:0000313" key="5">
    <source>
        <dbReference type="EMBL" id="ROW04055.1"/>
    </source>
</evidence>
<evidence type="ECO:0000259" key="4">
    <source>
        <dbReference type="Pfam" id="PF00248"/>
    </source>
</evidence>
<dbReference type="InterPro" id="IPR023210">
    <property type="entry name" value="NADP_OxRdtase_dom"/>
</dbReference>
<protein>
    <recommendedName>
        <fullName evidence="4">NADP-dependent oxidoreductase domain-containing protein</fullName>
    </recommendedName>
</protein>
<feature type="domain" description="NADP-dependent oxidoreductase" evidence="4">
    <location>
        <begin position="40"/>
        <end position="296"/>
    </location>
</feature>
<accession>A0A423WKY3</accession>
<dbReference type="InterPro" id="IPR020471">
    <property type="entry name" value="AKR"/>
</dbReference>
<dbReference type="PANTHER" id="PTHR43827:SF3">
    <property type="entry name" value="NADP-DEPENDENT OXIDOREDUCTASE DOMAIN-CONTAINING PROTEIN"/>
    <property type="match status" value="1"/>
</dbReference>
<dbReference type="SUPFAM" id="SSF51430">
    <property type="entry name" value="NAD(P)-linked oxidoreductase"/>
    <property type="match status" value="1"/>
</dbReference>
<dbReference type="InterPro" id="IPR044494">
    <property type="entry name" value="AKR3C2/3"/>
</dbReference>
<evidence type="ECO:0000256" key="1">
    <source>
        <dbReference type="ARBA" id="ARBA00007905"/>
    </source>
</evidence>
<dbReference type="Pfam" id="PF00248">
    <property type="entry name" value="Aldo_ket_red"/>
    <property type="match status" value="1"/>
</dbReference>
<comment type="similarity">
    <text evidence="1">Belongs to the aldo/keto reductase family.</text>
</comment>
<dbReference type="EMBL" id="LJZO01000002">
    <property type="protein sequence ID" value="ROW04055.1"/>
    <property type="molecule type" value="Genomic_DNA"/>
</dbReference>
<reference evidence="5 6" key="1">
    <citation type="submission" date="2015-09" db="EMBL/GenBank/DDBJ databases">
        <title>Host preference determinants of Valsa canker pathogens revealed by comparative genomics.</title>
        <authorList>
            <person name="Yin Z."/>
            <person name="Huang L."/>
        </authorList>
    </citation>
    <scope>NUCLEOTIDE SEQUENCE [LARGE SCALE GENOMIC DNA]</scope>
    <source>
        <strain evidence="5 6">YSFL</strain>
    </source>
</reference>
<evidence type="ECO:0000313" key="6">
    <source>
        <dbReference type="Proteomes" id="UP000284375"/>
    </source>
</evidence>
<comment type="caution">
    <text evidence="5">The sequence shown here is derived from an EMBL/GenBank/DDBJ whole genome shotgun (WGS) entry which is preliminary data.</text>
</comment>
<dbReference type="STRING" id="252740.A0A423WKY3"/>
<organism evidence="5 6">
    <name type="scientific">Cytospora chrysosperma</name>
    <name type="common">Cytospora canker fungus</name>
    <name type="synonym">Sphaeria chrysosperma</name>
    <dbReference type="NCBI Taxonomy" id="252740"/>
    <lineage>
        <taxon>Eukaryota</taxon>
        <taxon>Fungi</taxon>
        <taxon>Dikarya</taxon>
        <taxon>Ascomycota</taxon>
        <taxon>Pezizomycotina</taxon>
        <taxon>Sordariomycetes</taxon>
        <taxon>Sordariomycetidae</taxon>
        <taxon>Diaporthales</taxon>
        <taxon>Cytosporaceae</taxon>
        <taxon>Cytospora</taxon>
    </lineage>
</organism>
<dbReference type="OrthoDB" id="416253at2759"/>
<dbReference type="PRINTS" id="PR00069">
    <property type="entry name" value="ALDKETRDTASE"/>
</dbReference>
<sequence length="558" mass="59323">MNSIESSFKPDATGQAPKQMEYIPYLKLNDGHEIPMLAYGLGTAHFKTGPDALKSIDKKIIAATVMAIKAGYVHLDGADGYGNETELGLAIKEAGVPREKLYVVTKASEPSAGKNMDELLSASLEKLGLDYVDLYLIHQPFFADGNPALLQEKWAEMEAIKASGRARSIGVSNFLQAHVETLLQAAKVPPAINQVEFHPYLQHGGLLGFHRDRGIAVSAYGGLTALTRARPGPLDDVYPALADKYGVSEGEVALRWILDQGVVAVTTSSNEERLKSFLAKLPVIKLTPKEVQLIADKGNEKHYRAFWNDKFKADDREQLSCYNSEASEAVDSSSAGTGAGARFFLKGSALGGGTRSALSLSASAGGLPRRFELGGSPDFFEAALAGGEGEALAPCLRADDRLAVLGSGSLAVSEPSVVRSASDSDCSSRSRTGLSGFGSISILSAAVSSSVSSSGVAGSSAFRLPFLEAPTAPRRFGVAPDLLPLALVPEERVVLGFKLVFAALELLEVRRLVGNKLLELGVLAPEPYELLLEPSPYLNHIVAPVEDANFFGGRLAHW</sequence>
<dbReference type="FunFam" id="3.20.20.100:FF:000002">
    <property type="entry name" value="2,5-diketo-D-gluconic acid reductase A"/>
    <property type="match status" value="1"/>
</dbReference>
<dbReference type="GO" id="GO:0016616">
    <property type="term" value="F:oxidoreductase activity, acting on the CH-OH group of donors, NAD or NADP as acceptor"/>
    <property type="evidence" value="ECO:0007669"/>
    <property type="project" value="UniProtKB-ARBA"/>
</dbReference>
<dbReference type="Proteomes" id="UP000284375">
    <property type="component" value="Unassembled WGS sequence"/>
</dbReference>
<name>A0A423WKY3_CYTCH</name>
<evidence type="ECO:0000256" key="2">
    <source>
        <dbReference type="ARBA" id="ARBA00022857"/>
    </source>
</evidence>
<dbReference type="PANTHER" id="PTHR43827">
    <property type="entry name" value="2,5-DIKETO-D-GLUCONIC ACID REDUCTASE"/>
    <property type="match status" value="1"/>
</dbReference>
<dbReference type="InterPro" id="IPR036812">
    <property type="entry name" value="NAD(P)_OxRdtase_dom_sf"/>
</dbReference>
<evidence type="ECO:0000256" key="3">
    <source>
        <dbReference type="ARBA" id="ARBA00023002"/>
    </source>
</evidence>
<dbReference type="InterPro" id="IPR018170">
    <property type="entry name" value="Aldo/ket_reductase_CS"/>
</dbReference>
<keyword evidence="6" id="KW-1185">Reference proteome</keyword>
<dbReference type="AlphaFoldDB" id="A0A423WKY3"/>
<keyword evidence="2" id="KW-0521">NADP</keyword>
<dbReference type="Gene3D" id="3.20.20.100">
    <property type="entry name" value="NADP-dependent oxidoreductase domain"/>
    <property type="match status" value="1"/>
</dbReference>
<dbReference type="PROSITE" id="PS00062">
    <property type="entry name" value="ALDOKETO_REDUCTASE_2"/>
    <property type="match status" value="1"/>
</dbReference>
<dbReference type="CDD" id="cd19120">
    <property type="entry name" value="AKR_AKR3C2-3"/>
    <property type="match status" value="1"/>
</dbReference>